<evidence type="ECO:0000259" key="1">
    <source>
        <dbReference type="PROSITE" id="PS51186"/>
    </source>
</evidence>
<proteinExistence type="predicted"/>
<protein>
    <submittedName>
        <fullName evidence="2">Unannotated protein</fullName>
    </submittedName>
</protein>
<evidence type="ECO:0000313" key="2">
    <source>
        <dbReference type="EMBL" id="CAB4991603.1"/>
    </source>
</evidence>
<dbReference type="InterPro" id="IPR000182">
    <property type="entry name" value="GNAT_dom"/>
</dbReference>
<dbReference type="SUPFAM" id="SSF55729">
    <property type="entry name" value="Acyl-CoA N-acyltransferases (Nat)"/>
    <property type="match status" value="1"/>
</dbReference>
<dbReference type="Gene3D" id="3.40.630.30">
    <property type="match status" value="1"/>
</dbReference>
<dbReference type="AlphaFoldDB" id="A0A6J7NLV8"/>
<dbReference type="EMBL" id="CAFBOZ010000006">
    <property type="protein sequence ID" value="CAB4991603.1"/>
    <property type="molecule type" value="Genomic_DNA"/>
</dbReference>
<dbReference type="PROSITE" id="PS51186">
    <property type="entry name" value="GNAT"/>
    <property type="match status" value="1"/>
</dbReference>
<feature type="domain" description="N-acetyltransferase" evidence="1">
    <location>
        <begin position="142"/>
        <end position="309"/>
    </location>
</feature>
<sequence length="490" mass="52669">MLHLRVSADEPGIAVLAAAARAAVASRNGNGDAAGLVLQLVGLDARERSRGGQDDTHIELSSSVDGTEVILQVRDRGEPLNGPAPTLEPLLELGVMTSARAFIEGTGNVTEMRFAMPSHSATLDSGSLEVLGVDTPLSSEEVTMRSLVAADAASLTRCIYRSYGWTYPHPDLYYPERVAASITSGRRVGEVAVTADGEVVGHWGAIFLTPTLVESGLALTDPRFRRRGIAAQLQARVTERLNNSDIVGRVGEPVLTHTATQELVLRSGGAIVGAYLSYGVPVAQVGITDGMLAGRRSLAVHYIEVKPMTEATLWIPRAYEPFVRMVLAHCDWPRSFGEVHRMGDTPDETLLDTTLDSFNKRGEIDVRQIGLDLIEVVDTALDSLRRSGAEVVHVRLPANDPALAVLGEGLTVLGLAYSVMIPSFSEAGDALVLQWIADPEIDTSSWHYYNDDIAQLIGGILGQVHELSDRGAQQRRRAGRRAALFAALDT</sequence>
<dbReference type="GO" id="GO:0016747">
    <property type="term" value="F:acyltransferase activity, transferring groups other than amino-acyl groups"/>
    <property type="evidence" value="ECO:0007669"/>
    <property type="project" value="InterPro"/>
</dbReference>
<organism evidence="2">
    <name type="scientific">freshwater metagenome</name>
    <dbReference type="NCBI Taxonomy" id="449393"/>
    <lineage>
        <taxon>unclassified sequences</taxon>
        <taxon>metagenomes</taxon>
        <taxon>ecological metagenomes</taxon>
    </lineage>
</organism>
<gene>
    <name evidence="2" type="ORF">UFOPK3992_00077</name>
</gene>
<dbReference type="InterPro" id="IPR016181">
    <property type="entry name" value="Acyl_CoA_acyltransferase"/>
</dbReference>
<reference evidence="2" key="1">
    <citation type="submission" date="2020-05" db="EMBL/GenBank/DDBJ databases">
        <authorList>
            <person name="Chiriac C."/>
            <person name="Salcher M."/>
            <person name="Ghai R."/>
            <person name="Kavagutti S V."/>
        </authorList>
    </citation>
    <scope>NUCLEOTIDE SEQUENCE</scope>
</reference>
<accession>A0A6J7NLV8</accession>
<name>A0A6J7NLV8_9ZZZZ</name>